<reference evidence="1 2" key="2">
    <citation type="journal article" date="2022" name="Mol. Biol. Evol.">
        <title>Comparative Genomics Reveals Insights into the Divergent Evolution of Astigmatic Mites and Household Pest Adaptations.</title>
        <authorList>
            <person name="Xiong Q."/>
            <person name="Wan A.T."/>
            <person name="Liu X."/>
            <person name="Fung C.S."/>
            <person name="Xiao X."/>
            <person name="Malainual N."/>
            <person name="Hou J."/>
            <person name="Wang L."/>
            <person name="Wang M."/>
            <person name="Yang K.Y."/>
            <person name="Cui Y."/>
            <person name="Leung E.L."/>
            <person name="Nong W."/>
            <person name="Shin S.K."/>
            <person name="Au S.W."/>
            <person name="Jeong K.Y."/>
            <person name="Chew F.T."/>
            <person name="Hui J.H."/>
            <person name="Leung T.F."/>
            <person name="Tungtrongchitr A."/>
            <person name="Zhong N."/>
            <person name="Liu Z."/>
            <person name="Tsui S.K."/>
        </authorList>
    </citation>
    <scope>NUCLEOTIDE SEQUENCE [LARGE SCALE GENOMIC DNA]</scope>
    <source>
        <strain evidence="1">Derp</strain>
    </source>
</reference>
<name>A0ABQ8JRN7_DERPT</name>
<sequence length="62" mass="7360">MIIKSHNRSTAVHLNYDHQIKQPNKTRESMSLYANDNDNDCEKIFVWLRHNVYALVIDCIDQ</sequence>
<comment type="caution">
    <text evidence="1">The sequence shown here is derived from an EMBL/GenBank/DDBJ whole genome shotgun (WGS) entry which is preliminary data.</text>
</comment>
<protein>
    <submittedName>
        <fullName evidence="1">Uncharacterized protein</fullName>
    </submittedName>
</protein>
<proteinExistence type="predicted"/>
<dbReference type="Proteomes" id="UP000887458">
    <property type="component" value="Unassembled WGS sequence"/>
</dbReference>
<organism evidence="1 2">
    <name type="scientific">Dermatophagoides pteronyssinus</name>
    <name type="common">European house dust mite</name>
    <dbReference type="NCBI Taxonomy" id="6956"/>
    <lineage>
        <taxon>Eukaryota</taxon>
        <taxon>Metazoa</taxon>
        <taxon>Ecdysozoa</taxon>
        <taxon>Arthropoda</taxon>
        <taxon>Chelicerata</taxon>
        <taxon>Arachnida</taxon>
        <taxon>Acari</taxon>
        <taxon>Acariformes</taxon>
        <taxon>Sarcoptiformes</taxon>
        <taxon>Astigmata</taxon>
        <taxon>Psoroptidia</taxon>
        <taxon>Analgoidea</taxon>
        <taxon>Pyroglyphidae</taxon>
        <taxon>Dermatophagoidinae</taxon>
        <taxon>Dermatophagoides</taxon>
    </lineage>
</organism>
<evidence type="ECO:0000313" key="2">
    <source>
        <dbReference type="Proteomes" id="UP000887458"/>
    </source>
</evidence>
<keyword evidence="2" id="KW-1185">Reference proteome</keyword>
<accession>A0ABQ8JRN7</accession>
<dbReference type="EMBL" id="NJHN03000019">
    <property type="protein sequence ID" value="KAH9425274.1"/>
    <property type="molecule type" value="Genomic_DNA"/>
</dbReference>
<gene>
    <name evidence="1" type="ORF">DERP_013466</name>
</gene>
<evidence type="ECO:0000313" key="1">
    <source>
        <dbReference type="EMBL" id="KAH9425274.1"/>
    </source>
</evidence>
<reference evidence="1 2" key="1">
    <citation type="journal article" date="2018" name="J. Allergy Clin. Immunol.">
        <title>High-quality assembly of Dermatophagoides pteronyssinus genome and transcriptome reveals a wide range of novel allergens.</title>
        <authorList>
            <person name="Liu X.Y."/>
            <person name="Yang K.Y."/>
            <person name="Wang M.Q."/>
            <person name="Kwok J.S."/>
            <person name="Zeng X."/>
            <person name="Yang Z."/>
            <person name="Xiao X.J."/>
            <person name="Lau C.P."/>
            <person name="Li Y."/>
            <person name="Huang Z.M."/>
            <person name="Ba J.G."/>
            <person name="Yim A.K."/>
            <person name="Ouyang C.Y."/>
            <person name="Ngai S.M."/>
            <person name="Chan T.F."/>
            <person name="Leung E.L."/>
            <person name="Liu L."/>
            <person name="Liu Z.G."/>
            <person name="Tsui S.K."/>
        </authorList>
    </citation>
    <scope>NUCLEOTIDE SEQUENCE [LARGE SCALE GENOMIC DNA]</scope>
    <source>
        <strain evidence="1">Derp</strain>
    </source>
</reference>